<organism evidence="9 10">
    <name type="scientific">Bodo saltans</name>
    <name type="common">Flagellated protozoan</name>
    <dbReference type="NCBI Taxonomy" id="75058"/>
    <lineage>
        <taxon>Eukaryota</taxon>
        <taxon>Discoba</taxon>
        <taxon>Euglenozoa</taxon>
        <taxon>Kinetoplastea</taxon>
        <taxon>Metakinetoplastina</taxon>
        <taxon>Eubodonida</taxon>
        <taxon>Bodonidae</taxon>
        <taxon>Bodo</taxon>
    </lineage>
</organism>
<reference evidence="10" key="1">
    <citation type="submission" date="2015-09" db="EMBL/GenBank/DDBJ databases">
        <authorList>
            <consortium name="Pathogen Informatics"/>
        </authorList>
    </citation>
    <scope>NUCLEOTIDE SEQUENCE [LARGE SCALE GENOMIC DNA]</scope>
    <source>
        <strain evidence="10">Lake Konstanz</strain>
    </source>
</reference>
<comment type="catalytic activity">
    <reaction evidence="1 8">
        <text>a myo-inositol phosphate + H2O = myo-inositol + phosphate</text>
        <dbReference type="Rhea" id="RHEA:24056"/>
        <dbReference type="ChEBI" id="CHEBI:15377"/>
        <dbReference type="ChEBI" id="CHEBI:17268"/>
        <dbReference type="ChEBI" id="CHEBI:43474"/>
        <dbReference type="ChEBI" id="CHEBI:84139"/>
        <dbReference type="EC" id="3.1.3.25"/>
    </reaction>
</comment>
<dbReference type="PANTHER" id="PTHR20854">
    <property type="entry name" value="INOSITOL MONOPHOSPHATASE"/>
    <property type="match status" value="1"/>
</dbReference>
<feature type="binding site" evidence="7">
    <location>
        <position position="128"/>
    </location>
    <ligand>
        <name>Mg(2+)</name>
        <dbReference type="ChEBI" id="CHEBI:18420"/>
        <label>1</label>
        <note>catalytic</note>
    </ligand>
</feature>
<feature type="binding site" evidence="7">
    <location>
        <position position="125"/>
    </location>
    <ligand>
        <name>Mg(2+)</name>
        <dbReference type="ChEBI" id="CHEBI:18420"/>
        <label>1</label>
        <note>catalytic</note>
    </ligand>
</feature>
<feature type="binding site" evidence="7">
    <location>
        <position position="127"/>
    </location>
    <ligand>
        <name>Mg(2+)</name>
        <dbReference type="ChEBI" id="CHEBI:18420"/>
        <label>1</label>
        <note>catalytic</note>
    </ligand>
</feature>
<accession>A0A0S4J9K7</accession>
<dbReference type="OrthoDB" id="10254945at2759"/>
<dbReference type="UniPathway" id="UPA00823">
    <property type="reaction ID" value="UER00788"/>
</dbReference>
<dbReference type="AlphaFoldDB" id="A0A0S4J9K7"/>
<evidence type="ECO:0000256" key="3">
    <source>
        <dbReference type="ARBA" id="ARBA00009759"/>
    </source>
</evidence>
<sequence>MSAAAALSQDILSQALEAAKGAALEAGALLKEFYELRYNHDEAIATGTATEESRKSFEAAALGAAAKTADTDLVTEYDKRCDALITDRLVAFQKKLGEGAPAFSFITEELAPEGPLTDAPTWIVDPIDGTMSFVHKSFDCCISIGLAVGKVPVLGVIYCPFLGRDGELYTAVRGGGAFMNGKQIHVTLCRKPVKAVVFFNMPWRMAPRAINSSVGIRTELASDRVRAIRSYGAAVLQLAQVACGRGDLYMEPGGKMWDVCAGAIVVEEAGGVVRNLDGSPFTLETHNIIASSSNELADYGAALCTKYKLLQEYFAPDE</sequence>
<dbReference type="CDD" id="cd01639">
    <property type="entry name" value="IMPase"/>
    <property type="match status" value="1"/>
</dbReference>
<comment type="pathway">
    <text evidence="8">Polyol metabolism; myo-inositol biosynthesis; myo-inositol from D-glucose 6-phosphate: step 2/2.</text>
</comment>
<name>A0A0S4J9K7_BODSA</name>
<dbReference type="PRINTS" id="PR00377">
    <property type="entry name" value="IMPHPHTASES"/>
</dbReference>
<comment type="cofactor">
    <cofactor evidence="2 7 8">
        <name>Mg(2+)</name>
        <dbReference type="ChEBI" id="CHEBI:18420"/>
    </cofactor>
</comment>
<evidence type="ECO:0000256" key="6">
    <source>
        <dbReference type="ARBA" id="ARBA00022842"/>
    </source>
</evidence>
<feature type="binding site" evidence="7">
    <location>
        <position position="108"/>
    </location>
    <ligand>
        <name>Mg(2+)</name>
        <dbReference type="ChEBI" id="CHEBI:18420"/>
        <label>1</label>
        <note>catalytic</note>
    </ligand>
</feature>
<dbReference type="Gene3D" id="3.40.190.80">
    <property type="match status" value="1"/>
</dbReference>
<dbReference type="EMBL" id="CYKH01001604">
    <property type="protein sequence ID" value="CUG87956.1"/>
    <property type="molecule type" value="Genomic_DNA"/>
</dbReference>
<dbReference type="PANTHER" id="PTHR20854:SF4">
    <property type="entry name" value="INOSITOL-1-MONOPHOSPHATASE-RELATED"/>
    <property type="match status" value="1"/>
</dbReference>
<evidence type="ECO:0000313" key="9">
    <source>
        <dbReference type="EMBL" id="CUG87956.1"/>
    </source>
</evidence>
<dbReference type="Gene3D" id="3.30.540.10">
    <property type="entry name" value="Fructose-1,6-Bisphosphatase, subunit A, domain 1"/>
    <property type="match status" value="1"/>
</dbReference>
<protein>
    <recommendedName>
        <fullName evidence="8">Inositol-1-monophosphatase</fullName>
        <ecNumber evidence="8">3.1.3.25</ecNumber>
    </recommendedName>
</protein>
<gene>
    <name evidence="9" type="ORF">BSAL_12865</name>
</gene>
<dbReference type="InterPro" id="IPR000760">
    <property type="entry name" value="Inositol_monophosphatase-like"/>
</dbReference>
<dbReference type="PROSITE" id="PS00629">
    <property type="entry name" value="IMP_1"/>
    <property type="match status" value="1"/>
</dbReference>
<evidence type="ECO:0000256" key="1">
    <source>
        <dbReference type="ARBA" id="ARBA00001033"/>
    </source>
</evidence>
<dbReference type="Pfam" id="PF00459">
    <property type="entry name" value="Inositol_P"/>
    <property type="match status" value="1"/>
</dbReference>
<dbReference type="Proteomes" id="UP000051952">
    <property type="component" value="Unassembled WGS sequence"/>
</dbReference>
<feature type="binding site" evidence="7">
    <location>
        <position position="258"/>
    </location>
    <ligand>
        <name>Mg(2+)</name>
        <dbReference type="ChEBI" id="CHEBI:18420"/>
        <label>1</label>
        <note>catalytic</note>
    </ligand>
</feature>
<dbReference type="GO" id="GO:0008934">
    <property type="term" value="F:inositol monophosphate 1-phosphatase activity"/>
    <property type="evidence" value="ECO:0007669"/>
    <property type="project" value="InterPro"/>
</dbReference>
<evidence type="ECO:0000256" key="4">
    <source>
        <dbReference type="ARBA" id="ARBA00022723"/>
    </source>
</evidence>
<dbReference type="SUPFAM" id="SSF56655">
    <property type="entry name" value="Carbohydrate phosphatase"/>
    <property type="match status" value="1"/>
</dbReference>
<keyword evidence="6 7" id="KW-0460">Magnesium</keyword>
<dbReference type="OMA" id="MAPRAIN"/>
<keyword evidence="5 8" id="KW-0378">Hydrolase</keyword>
<dbReference type="InterPro" id="IPR020583">
    <property type="entry name" value="Inositol_monoP_metal-BS"/>
</dbReference>
<dbReference type="GO" id="GO:0046854">
    <property type="term" value="P:phosphatidylinositol phosphate biosynthetic process"/>
    <property type="evidence" value="ECO:0007669"/>
    <property type="project" value="InterPro"/>
</dbReference>
<evidence type="ECO:0000256" key="7">
    <source>
        <dbReference type="PIRSR" id="PIRSR600760-2"/>
    </source>
</evidence>
<evidence type="ECO:0000256" key="8">
    <source>
        <dbReference type="RuleBase" id="RU364068"/>
    </source>
</evidence>
<dbReference type="InterPro" id="IPR020550">
    <property type="entry name" value="Inositol_monophosphatase_CS"/>
</dbReference>
<keyword evidence="10" id="KW-1185">Reference proteome</keyword>
<dbReference type="GO" id="GO:0046872">
    <property type="term" value="F:metal ion binding"/>
    <property type="evidence" value="ECO:0007669"/>
    <property type="project" value="UniProtKB-KW"/>
</dbReference>
<proteinExistence type="inferred from homology"/>
<evidence type="ECO:0000256" key="5">
    <source>
        <dbReference type="ARBA" id="ARBA00022801"/>
    </source>
</evidence>
<dbReference type="VEuPathDB" id="TriTrypDB:BSAL_12865"/>
<dbReference type="GO" id="GO:0006021">
    <property type="term" value="P:inositol biosynthetic process"/>
    <property type="evidence" value="ECO:0007669"/>
    <property type="project" value="UniProtKB-UniPathway"/>
</dbReference>
<dbReference type="GO" id="GO:0007165">
    <property type="term" value="P:signal transduction"/>
    <property type="evidence" value="ECO:0007669"/>
    <property type="project" value="TreeGrafter"/>
</dbReference>
<evidence type="ECO:0000256" key="2">
    <source>
        <dbReference type="ARBA" id="ARBA00001946"/>
    </source>
</evidence>
<keyword evidence="4 7" id="KW-0479">Metal-binding</keyword>
<dbReference type="PROSITE" id="PS00630">
    <property type="entry name" value="IMP_2"/>
    <property type="match status" value="1"/>
</dbReference>
<evidence type="ECO:0000313" key="10">
    <source>
        <dbReference type="Proteomes" id="UP000051952"/>
    </source>
</evidence>
<dbReference type="InterPro" id="IPR033942">
    <property type="entry name" value="IMPase"/>
</dbReference>
<dbReference type="EC" id="3.1.3.25" evidence="8"/>
<comment type="similarity">
    <text evidence="3 8">Belongs to the inositol monophosphatase superfamily.</text>
</comment>